<dbReference type="PROSITE" id="PS50071">
    <property type="entry name" value="HOMEOBOX_2"/>
    <property type="match status" value="1"/>
</dbReference>
<evidence type="ECO:0000256" key="10">
    <source>
        <dbReference type="PROSITE-ProRule" id="PRU00108"/>
    </source>
</evidence>
<gene>
    <name evidence="15" type="ORF">MEDL_16877</name>
</gene>
<dbReference type="Proteomes" id="UP000683360">
    <property type="component" value="Unassembled WGS sequence"/>
</dbReference>
<evidence type="ECO:0000256" key="9">
    <source>
        <dbReference type="ARBA" id="ARBA00067428"/>
    </source>
</evidence>
<evidence type="ECO:0000259" key="14">
    <source>
        <dbReference type="PROSITE" id="PS50803"/>
    </source>
</evidence>
<comment type="subcellular location">
    <subcellularLocation>
        <location evidence="1 10 11">Nucleus</location>
    </subcellularLocation>
</comment>
<evidence type="ECO:0000256" key="3">
    <source>
        <dbReference type="ARBA" id="ARBA00023125"/>
    </source>
</evidence>
<dbReference type="AlphaFoldDB" id="A0A8S3R332"/>
<evidence type="ECO:0000256" key="1">
    <source>
        <dbReference type="ARBA" id="ARBA00004123"/>
    </source>
</evidence>
<name>A0A8S3R332_MYTED</name>
<dbReference type="PANTHER" id="PTHR24329">
    <property type="entry name" value="HOMEOBOX PROTEIN ARISTALESS"/>
    <property type="match status" value="1"/>
</dbReference>
<dbReference type="SUPFAM" id="SSF46689">
    <property type="entry name" value="Homeodomain-like"/>
    <property type="match status" value="1"/>
</dbReference>
<keyword evidence="5" id="KW-0010">Activator</keyword>
<dbReference type="GO" id="GO:0000977">
    <property type="term" value="F:RNA polymerase II transcription regulatory region sequence-specific DNA binding"/>
    <property type="evidence" value="ECO:0007669"/>
    <property type="project" value="TreeGrafter"/>
</dbReference>
<reference evidence="15" key="1">
    <citation type="submission" date="2021-03" db="EMBL/GenBank/DDBJ databases">
        <authorList>
            <person name="Bekaert M."/>
        </authorList>
    </citation>
    <scope>NUCLEOTIDE SEQUENCE</scope>
</reference>
<evidence type="ECO:0000256" key="6">
    <source>
        <dbReference type="ARBA" id="ARBA00023163"/>
    </source>
</evidence>
<evidence type="ECO:0000256" key="7">
    <source>
        <dbReference type="ARBA" id="ARBA00023242"/>
    </source>
</evidence>
<dbReference type="InterPro" id="IPR000047">
    <property type="entry name" value="HTH_motif"/>
</dbReference>
<evidence type="ECO:0000313" key="16">
    <source>
        <dbReference type="Proteomes" id="UP000683360"/>
    </source>
</evidence>
<proteinExistence type="predicted"/>
<dbReference type="PANTHER" id="PTHR24329:SF362">
    <property type="entry name" value="INTESTINE-SPECIFIC HOMEOBOX"/>
    <property type="match status" value="1"/>
</dbReference>
<dbReference type="PROSITE" id="PS50803">
    <property type="entry name" value="OAR"/>
    <property type="match status" value="1"/>
</dbReference>
<dbReference type="InterPro" id="IPR050649">
    <property type="entry name" value="Paired_Homeobox_TFs"/>
</dbReference>
<keyword evidence="7 10" id="KW-0539">Nucleus</keyword>
<evidence type="ECO:0000259" key="13">
    <source>
        <dbReference type="PROSITE" id="PS50071"/>
    </source>
</evidence>
<feature type="region of interest" description="Disordered" evidence="12">
    <location>
        <begin position="25"/>
        <end position="84"/>
    </location>
</feature>
<keyword evidence="2" id="KW-0805">Transcription regulation</keyword>
<dbReference type="CDD" id="cd00086">
    <property type="entry name" value="homeodomain"/>
    <property type="match status" value="1"/>
</dbReference>
<feature type="domain" description="Homeobox" evidence="13">
    <location>
        <begin position="91"/>
        <end position="151"/>
    </location>
</feature>
<dbReference type="InterPro" id="IPR003654">
    <property type="entry name" value="OAR_dom"/>
</dbReference>
<dbReference type="GO" id="GO:0005634">
    <property type="term" value="C:nucleus"/>
    <property type="evidence" value="ECO:0007669"/>
    <property type="project" value="UniProtKB-SubCell"/>
</dbReference>
<dbReference type="InterPro" id="IPR009057">
    <property type="entry name" value="Homeodomain-like_sf"/>
</dbReference>
<evidence type="ECO:0000256" key="4">
    <source>
        <dbReference type="ARBA" id="ARBA00023155"/>
    </source>
</evidence>
<feature type="domain" description="OAR" evidence="14">
    <location>
        <begin position="244"/>
        <end position="257"/>
    </location>
</feature>
<keyword evidence="3 10" id="KW-0238">DNA-binding</keyword>
<evidence type="ECO:0000256" key="8">
    <source>
        <dbReference type="ARBA" id="ARBA00055445"/>
    </source>
</evidence>
<dbReference type="Pfam" id="PF00046">
    <property type="entry name" value="Homeodomain"/>
    <property type="match status" value="1"/>
</dbReference>
<evidence type="ECO:0000256" key="11">
    <source>
        <dbReference type="RuleBase" id="RU000682"/>
    </source>
</evidence>
<dbReference type="PROSITE" id="PS00027">
    <property type="entry name" value="HOMEOBOX_1"/>
    <property type="match status" value="1"/>
</dbReference>
<dbReference type="PRINTS" id="PR00031">
    <property type="entry name" value="HTHREPRESSR"/>
</dbReference>
<comment type="caution">
    <text evidence="15">The sequence shown here is derived from an EMBL/GenBank/DDBJ whole genome shotgun (WGS) entry which is preliminary data.</text>
</comment>
<evidence type="ECO:0000256" key="12">
    <source>
        <dbReference type="SAM" id="MobiDB-lite"/>
    </source>
</evidence>
<comment type="function">
    <text evidence="8">Transcription factor that regulates gene expression in intestine. May participate in vitamin A metabolism most likely by regulating BCO1 expression in the intestine.</text>
</comment>
<evidence type="ECO:0000256" key="2">
    <source>
        <dbReference type="ARBA" id="ARBA00023015"/>
    </source>
</evidence>
<feature type="DNA-binding region" description="Homeobox" evidence="10">
    <location>
        <begin position="93"/>
        <end position="152"/>
    </location>
</feature>
<dbReference type="InterPro" id="IPR017970">
    <property type="entry name" value="Homeobox_CS"/>
</dbReference>
<keyword evidence="6" id="KW-0804">Transcription</keyword>
<sequence length="267" mass="30176">MSSDESSSSSPEMCKKFVTKHSIDSILRKPSEDDGGVSDDVLGRGLSPVSRTSGNDQESSEEEINWSDIHGSDNGLNRDSDLYNDMNDNSYKKRRIRTTFSADQLQTLEDVFRVTHYPDVNTREELSQKTGLPEARVQIWFQNRRAKWRKYEKLGNFGGLQGLTETNYVPAPKSSIPRQDELALGLDQTQVNRKVDCKSDDEQDMPLNLSTSSMPIFPSFPFYGLAPFPFYTGCHAPGEPKRSGSIAALRLKAREHEAAMEMMFQYK</sequence>
<keyword evidence="4 10" id="KW-0371">Homeobox</keyword>
<dbReference type="SMART" id="SM00389">
    <property type="entry name" value="HOX"/>
    <property type="match status" value="1"/>
</dbReference>
<dbReference type="OrthoDB" id="6159439at2759"/>
<organism evidence="15 16">
    <name type="scientific">Mytilus edulis</name>
    <name type="common">Blue mussel</name>
    <dbReference type="NCBI Taxonomy" id="6550"/>
    <lineage>
        <taxon>Eukaryota</taxon>
        <taxon>Metazoa</taxon>
        <taxon>Spiralia</taxon>
        <taxon>Lophotrochozoa</taxon>
        <taxon>Mollusca</taxon>
        <taxon>Bivalvia</taxon>
        <taxon>Autobranchia</taxon>
        <taxon>Pteriomorphia</taxon>
        <taxon>Mytilida</taxon>
        <taxon>Mytiloidea</taxon>
        <taxon>Mytilidae</taxon>
        <taxon>Mytilinae</taxon>
        <taxon>Mytilus</taxon>
    </lineage>
</organism>
<dbReference type="InterPro" id="IPR001356">
    <property type="entry name" value="HD"/>
</dbReference>
<accession>A0A8S3R332</accession>
<dbReference type="Gene3D" id="1.10.10.60">
    <property type="entry name" value="Homeodomain-like"/>
    <property type="match status" value="1"/>
</dbReference>
<dbReference type="FunFam" id="1.10.10.60:FF:000369">
    <property type="entry name" value="Intestine specific homeobox"/>
    <property type="match status" value="1"/>
</dbReference>
<dbReference type="GO" id="GO:0000981">
    <property type="term" value="F:DNA-binding transcription factor activity, RNA polymerase II-specific"/>
    <property type="evidence" value="ECO:0007669"/>
    <property type="project" value="InterPro"/>
</dbReference>
<dbReference type="Pfam" id="PF03826">
    <property type="entry name" value="OAR"/>
    <property type="match status" value="1"/>
</dbReference>
<protein>
    <recommendedName>
        <fullName evidence="9">Intestine-specific homeobox</fullName>
    </recommendedName>
</protein>
<keyword evidence="16" id="KW-1185">Reference proteome</keyword>
<dbReference type="EMBL" id="CAJPWZ010000885">
    <property type="protein sequence ID" value="CAG2202270.1"/>
    <property type="molecule type" value="Genomic_DNA"/>
</dbReference>
<evidence type="ECO:0000313" key="15">
    <source>
        <dbReference type="EMBL" id="CAG2202270.1"/>
    </source>
</evidence>
<evidence type="ECO:0000256" key="5">
    <source>
        <dbReference type="ARBA" id="ARBA00023159"/>
    </source>
</evidence>